<dbReference type="FunFam" id="1.10.510.10:FF:000571">
    <property type="entry name" value="Maternal embryonic leucine zipper kinase"/>
    <property type="match status" value="1"/>
</dbReference>
<evidence type="ECO:0000313" key="12">
    <source>
        <dbReference type="Proteomes" id="UP001485043"/>
    </source>
</evidence>
<dbReference type="Pfam" id="PF00069">
    <property type="entry name" value="Pkinase"/>
    <property type="match status" value="1"/>
</dbReference>
<name>A0AAW1RPX5_9CHLO</name>
<dbReference type="InterPro" id="IPR011009">
    <property type="entry name" value="Kinase-like_dom_sf"/>
</dbReference>
<evidence type="ECO:0000256" key="6">
    <source>
        <dbReference type="ARBA" id="ARBA00022837"/>
    </source>
</evidence>
<keyword evidence="6" id="KW-0106">Calcium</keyword>
<dbReference type="GO" id="GO:0004674">
    <property type="term" value="F:protein serine/threonine kinase activity"/>
    <property type="evidence" value="ECO:0007669"/>
    <property type="project" value="UniProtKB-KW"/>
</dbReference>
<dbReference type="InterPro" id="IPR000719">
    <property type="entry name" value="Prot_kinase_dom"/>
</dbReference>
<gene>
    <name evidence="11" type="ORF">WJX84_003695</name>
</gene>
<evidence type="ECO:0008006" key="13">
    <source>
        <dbReference type="Google" id="ProtNLM"/>
    </source>
</evidence>
<dbReference type="EMBL" id="JALJOV010002028">
    <property type="protein sequence ID" value="KAK9836205.1"/>
    <property type="molecule type" value="Genomic_DNA"/>
</dbReference>
<feature type="domain" description="EF-hand" evidence="10">
    <location>
        <begin position="442"/>
        <end position="474"/>
    </location>
</feature>
<dbReference type="InterPro" id="IPR018247">
    <property type="entry name" value="EF_Hand_1_Ca_BS"/>
</dbReference>
<keyword evidence="4 8" id="KW-0547">Nucleotide-binding</keyword>
<dbReference type="Gene3D" id="3.30.200.20">
    <property type="entry name" value="Phosphorylase Kinase, domain 1"/>
    <property type="match status" value="1"/>
</dbReference>
<dbReference type="InterPro" id="IPR017441">
    <property type="entry name" value="Protein_kinase_ATP_BS"/>
</dbReference>
<organism evidence="11 12">
    <name type="scientific">Apatococcus fuscideae</name>
    <dbReference type="NCBI Taxonomy" id="2026836"/>
    <lineage>
        <taxon>Eukaryota</taxon>
        <taxon>Viridiplantae</taxon>
        <taxon>Chlorophyta</taxon>
        <taxon>core chlorophytes</taxon>
        <taxon>Trebouxiophyceae</taxon>
        <taxon>Chlorellales</taxon>
        <taxon>Chlorellaceae</taxon>
        <taxon>Apatococcus</taxon>
    </lineage>
</organism>
<evidence type="ECO:0000256" key="7">
    <source>
        <dbReference type="ARBA" id="ARBA00022840"/>
    </source>
</evidence>
<dbReference type="Gene3D" id="1.10.510.10">
    <property type="entry name" value="Transferase(Phosphotransferase) domain 1"/>
    <property type="match status" value="1"/>
</dbReference>
<comment type="caution">
    <text evidence="11">The sequence shown here is derived from an EMBL/GenBank/DDBJ whole genome shotgun (WGS) entry which is preliminary data.</text>
</comment>
<evidence type="ECO:0000256" key="4">
    <source>
        <dbReference type="ARBA" id="ARBA00022741"/>
    </source>
</evidence>
<dbReference type="GO" id="GO:0005509">
    <property type="term" value="F:calcium ion binding"/>
    <property type="evidence" value="ECO:0007669"/>
    <property type="project" value="InterPro"/>
</dbReference>
<evidence type="ECO:0000259" key="9">
    <source>
        <dbReference type="PROSITE" id="PS50011"/>
    </source>
</evidence>
<evidence type="ECO:0000313" key="11">
    <source>
        <dbReference type="EMBL" id="KAK9836205.1"/>
    </source>
</evidence>
<dbReference type="FunFam" id="3.30.200.20:FF:000042">
    <property type="entry name" value="Aurora kinase A"/>
    <property type="match status" value="1"/>
</dbReference>
<dbReference type="PROSITE" id="PS50222">
    <property type="entry name" value="EF_HAND_2"/>
    <property type="match status" value="4"/>
</dbReference>
<dbReference type="PANTHER" id="PTHR24349">
    <property type="entry name" value="SERINE/THREONINE-PROTEIN KINASE"/>
    <property type="match status" value="1"/>
</dbReference>
<keyword evidence="12" id="KW-1185">Reference proteome</keyword>
<accession>A0AAW1RPX5</accession>
<evidence type="ECO:0000256" key="8">
    <source>
        <dbReference type="PROSITE-ProRule" id="PRU10141"/>
    </source>
</evidence>
<dbReference type="PROSITE" id="PS50011">
    <property type="entry name" value="PROTEIN_KINASE_DOM"/>
    <property type="match status" value="1"/>
</dbReference>
<dbReference type="CDD" id="cd05117">
    <property type="entry name" value="STKc_CAMK"/>
    <property type="match status" value="1"/>
</dbReference>
<dbReference type="PROSITE" id="PS00018">
    <property type="entry name" value="EF_HAND_1"/>
    <property type="match status" value="4"/>
</dbReference>
<dbReference type="SMART" id="SM00220">
    <property type="entry name" value="S_TKc"/>
    <property type="match status" value="1"/>
</dbReference>
<dbReference type="InterPro" id="IPR011992">
    <property type="entry name" value="EF-hand-dom_pair"/>
</dbReference>
<proteinExistence type="predicted"/>
<dbReference type="SMART" id="SM00054">
    <property type="entry name" value="EFh"/>
    <property type="match status" value="4"/>
</dbReference>
<feature type="binding site" evidence="8">
    <location>
        <position position="65"/>
    </location>
    <ligand>
        <name>ATP</name>
        <dbReference type="ChEBI" id="CHEBI:30616"/>
    </ligand>
</feature>
<dbReference type="AlphaFoldDB" id="A0AAW1RPX5"/>
<evidence type="ECO:0000256" key="3">
    <source>
        <dbReference type="ARBA" id="ARBA00022737"/>
    </source>
</evidence>
<feature type="domain" description="EF-hand" evidence="10">
    <location>
        <begin position="332"/>
        <end position="367"/>
    </location>
</feature>
<protein>
    <recommendedName>
        <fullName evidence="13">Calcium-dependent protein kinase</fullName>
    </recommendedName>
</protein>
<keyword evidence="2" id="KW-0808">Transferase</keyword>
<dbReference type="PROSITE" id="PS00108">
    <property type="entry name" value="PROTEIN_KINASE_ST"/>
    <property type="match status" value="1"/>
</dbReference>
<evidence type="ECO:0000259" key="10">
    <source>
        <dbReference type="PROSITE" id="PS50222"/>
    </source>
</evidence>
<dbReference type="FunFam" id="1.10.238.10:FF:000003">
    <property type="entry name" value="Calmodulin A"/>
    <property type="match status" value="1"/>
</dbReference>
<feature type="domain" description="EF-hand" evidence="10">
    <location>
        <begin position="404"/>
        <end position="439"/>
    </location>
</feature>
<evidence type="ECO:0000256" key="5">
    <source>
        <dbReference type="ARBA" id="ARBA00022777"/>
    </source>
</evidence>
<dbReference type="SUPFAM" id="SSF47473">
    <property type="entry name" value="EF-hand"/>
    <property type="match status" value="1"/>
</dbReference>
<keyword evidence="5" id="KW-0418">Kinase</keyword>
<keyword evidence="3" id="KW-0677">Repeat</keyword>
<feature type="domain" description="EF-hand" evidence="10">
    <location>
        <begin position="368"/>
        <end position="403"/>
    </location>
</feature>
<dbReference type="CDD" id="cd00051">
    <property type="entry name" value="EFh"/>
    <property type="match status" value="1"/>
</dbReference>
<evidence type="ECO:0000256" key="2">
    <source>
        <dbReference type="ARBA" id="ARBA00022679"/>
    </source>
</evidence>
<reference evidence="11 12" key="1">
    <citation type="journal article" date="2024" name="Nat. Commun.">
        <title>Phylogenomics reveals the evolutionary origins of lichenization in chlorophyte algae.</title>
        <authorList>
            <person name="Puginier C."/>
            <person name="Libourel C."/>
            <person name="Otte J."/>
            <person name="Skaloud P."/>
            <person name="Haon M."/>
            <person name="Grisel S."/>
            <person name="Petersen M."/>
            <person name="Berrin J.G."/>
            <person name="Delaux P.M."/>
            <person name="Dal Grande F."/>
            <person name="Keller J."/>
        </authorList>
    </citation>
    <scope>NUCLEOTIDE SEQUENCE [LARGE SCALE GENOMIC DNA]</scope>
    <source>
        <strain evidence="11 12">SAG 2523</strain>
    </source>
</reference>
<dbReference type="Gene3D" id="1.10.238.10">
    <property type="entry name" value="EF-hand"/>
    <property type="match status" value="1"/>
</dbReference>
<keyword evidence="1" id="KW-0723">Serine/threonine-protein kinase</keyword>
<keyword evidence="7 8" id="KW-0067">ATP-binding</keyword>
<dbReference type="InterPro" id="IPR002048">
    <property type="entry name" value="EF_hand_dom"/>
</dbReference>
<sequence length="501" mass="55704">MPLGMPRKSAGLAQTTWVFPHTKEGPAVSEHYNLSNVLGKGAFGIVYEAEHRATGDKRACKCIAKAKLVSQEDVEDVQREVQVLQMVGQHENVAELLGVYEDQRNVYLVLELCKGGELFDRIVSKGTFSEKMAAEYFRTMVLVVNHLHQLGVMHRDIKPENFLLSLPDDRAVLKLADFGLSSYFMPSQKFTQVVGSAYYVAPEVLRRSYGHEADMWSLGVILYILLSGLPPFWGDTEEAIFKMVAKSEVDLTSAPWPNVSPAAKECVRSLLNRDPSRRPTAQQILHCSWLQQQHLPDKPIDSVVITRMRHFAAMNKFKKAALLAVAKSLSPNEISGLERLFKSIDTDSSGTITVDELKTALKRMGSEVQDAELKAVMAAADADGNGLIDYDEFIASTVNLNKLEREQALLEAFRSFDLNHDGVITEAEVAAGLKQVGGCSTEDVKTMLGLYDTNRDGVIDWEEFLAMMHAKDGSLKQAASFFRELRVPDRVIMSLEFGTLV</sequence>
<dbReference type="Proteomes" id="UP001485043">
    <property type="component" value="Unassembled WGS sequence"/>
</dbReference>
<dbReference type="InterPro" id="IPR050205">
    <property type="entry name" value="CDPK_Ser/Thr_kinases"/>
</dbReference>
<dbReference type="GO" id="GO:0005524">
    <property type="term" value="F:ATP binding"/>
    <property type="evidence" value="ECO:0007669"/>
    <property type="project" value="UniProtKB-UniRule"/>
</dbReference>
<dbReference type="SUPFAM" id="SSF56112">
    <property type="entry name" value="Protein kinase-like (PK-like)"/>
    <property type="match status" value="1"/>
</dbReference>
<dbReference type="InterPro" id="IPR008271">
    <property type="entry name" value="Ser/Thr_kinase_AS"/>
</dbReference>
<feature type="domain" description="Protein kinase" evidence="9">
    <location>
        <begin position="32"/>
        <end position="290"/>
    </location>
</feature>
<evidence type="ECO:0000256" key="1">
    <source>
        <dbReference type="ARBA" id="ARBA00022527"/>
    </source>
</evidence>
<dbReference type="PROSITE" id="PS00107">
    <property type="entry name" value="PROTEIN_KINASE_ATP"/>
    <property type="match status" value="1"/>
</dbReference>
<dbReference type="Pfam" id="PF13499">
    <property type="entry name" value="EF-hand_7"/>
    <property type="match status" value="2"/>
</dbReference>